<dbReference type="Gene3D" id="3.30.870.10">
    <property type="entry name" value="Endonuclease Chain A"/>
    <property type="match status" value="1"/>
</dbReference>
<comment type="pathway">
    <text evidence="7">Phospholipid metabolism; phosphatidylglycerol biosynthesis; phosphatidylglycerol from CDP-diacylglycerol: step 1/2.</text>
</comment>
<sequence length="91" mass="10324">MRDFQVNPPPSHSNNRKLGGGLATGARSVSRDLETQVAILTSNPTLQQNLAKERDQLFSRGTRFTKNIISKPERIVPFWVHGAARLFRNYF</sequence>
<evidence type="ECO:0000256" key="8">
    <source>
        <dbReference type="SAM" id="MobiDB-lite"/>
    </source>
</evidence>
<evidence type="ECO:0000256" key="2">
    <source>
        <dbReference type="ARBA" id="ARBA00022679"/>
    </source>
</evidence>
<comment type="subcellular location">
    <subcellularLocation>
        <location evidence="7">Mitochondrion</location>
    </subcellularLocation>
</comment>
<evidence type="ECO:0000256" key="5">
    <source>
        <dbReference type="ARBA" id="ARBA00023209"/>
    </source>
</evidence>
<comment type="catalytic activity">
    <reaction evidence="7">
        <text>a CDP-1,2-diacyl-sn-glycerol + sn-glycerol 3-phosphate = a 1,2-diacyl-sn-glycero-3-phospho-(1'-sn-glycero-3'-phosphate) + CMP + H(+)</text>
        <dbReference type="Rhea" id="RHEA:12593"/>
        <dbReference type="ChEBI" id="CHEBI:15378"/>
        <dbReference type="ChEBI" id="CHEBI:57597"/>
        <dbReference type="ChEBI" id="CHEBI:58332"/>
        <dbReference type="ChEBI" id="CHEBI:60110"/>
        <dbReference type="ChEBI" id="CHEBI:60377"/>
        <dbReference type="EC" id="2.7.8.5"/>
    </reaction>
</comment>
<evidence type="ECO:0000256" key="3">
    <source>
        <dbReference type="ARBA" id="ARBA00022737"/>
    </source>
</evidence>
<evidence type="ECO:0000256" key="4">
    <source>
        <dbReference type="ARBA" id="ARBA00023098"/>
    </source>
</evidence>
<protein>
    <recommendedName>
        <fullName evidence="7">CDP-diacylglycerol--glycerol-3-phosphate 3-phosphatidyltransferase</fullName>
        <ecNumber evidence="7">2.7.8.5</ecNumber>
    </recommendedName>
</protein>
<dbReference type="EMBL" id="OE845680">
    <property type="protein sequence ID" value="CAD7608033.1"/>
    <property type="molecule type" value="Genomic_DNA"/>
</dbReference>
<dbReference type="GO" id="GO:0005739">
    <property type="term" value="C:mitochondrion"/>
    <property type="evidence" value="ECO:0007669"/>
    <property type="project" value="UniProtKB-SubCell"/>
</dbReference>
<dbReference type="GO" id="GO:0005524">
    <property type="term" value="F:ATP binding"/>
    <property type="evidence" value="ECO:0007669"/>
    <property type="project" value="UniProtKB-KW"/>
</dbReference>
<keyword evidence="3" id="KW-0677">Repeat</keyword>
<dbReference type="GO" id="GO:0032049">
    <property type="term" value="P:cardiolipin biosynthetic process"/>
    <property type="evidence" value="ECO:0007669"/>
    <property type="project" value="InterPro"/>
</dbReference>
<dbReference type="GO" id="GO:0008444">
    <property type="term" value="F:CDP-diacylglycerol-glycerol-3-phosphate 3-phosphatidyltransferase activity"/>
    <property type="evidence" value="ECO:0007669"/>
    <property type="project" value="UniProtKB-EC"/>
</dbReference>
<keyword evidence="7" id="KW-0496">Mitochondrion</keyword>
<keyword evidence="4 7" id="KW-0443">Lipid metabolism</keyword>
<keyword evidence="2 7" id="KW-0808">Transferase</keyword>
<dbReference type="AlphaFoldDB" id="A0A7R9PR57"/>
<keyword evidence="1 7" id="KW-0444">Lipid biosynthesis</keyword>
<dbReference type="PANTHER" id="PTHR12586:SF1">
    <property type="entry name" value="CDP-DIACYLGLYCEROL--GLYCEROL-3-PHOSPHATE 3-PHOSPHATIDYLTRANSFERASE, MITOCHONDRIAL"/>
    <property type="match status" value="1"/>
</dbReference>
<evidence type="ECO:0000256" key="7">
    <source>
        <dbReference type="RuleBase" id="RU365024"/>
    </source>
</evidence>
<keyword evidence="7" id="KW-0067">ATP-binding</keyword>
<comment type="function">
    <text evidence="7">Functions in the biosynthesis of the anionic phospholipids phosphatidylglycerol and cardiolipin.</text>
</comment>
<dbReference type="EC" id="2.7.8.5" evidence="7"/>
<gene>
    <name evidence="9" type="ORF">TGEB3V08_LOCUS10295</name>
</gene>
<name>A0A7R9PR57_TIMGE</name>
<keyword evidence="7" id="KW-0547">Nucleotide-binding</keyword>
<evidence type="ECO:0000256" key="1">
    <source>
        <dbReference type="ARBA" id="ARBA00022516"/>
    </source>
</evidence>
<dbReference type="PANTHER" id="PTHR12586">
    <property type="entry name" value="CDP-DIACYLGLYCEROL--SERINE O-PHOSPHATIDYLTRANSFERASE"/>
    <property type="match status" value="1"/>
</dbReference>
<dbReference type="InterPro" id="IPR016270">
    <property type="entry name" value="PGS1"/>
</dbReference>
<keyword evidence="5 7" id="KW-0594">Phospholipid biosynthesis</keyword>
<keyword evidence="6 7" id="KW-1208">Phospholipid metabolism</keyword>
<proteinExistence type="inferred from homology"/>
<organism evidence="9">
    <name type="scientific">Timema genevievae</name>
    <name type="common">Walking stick</name>
    <dbReference type="NCBI Taxonomy" id="629358"/>
    <lineage>
        <taxon>Eukaryota</taxon>
        <taxon>Metazoa</taxon>
        <taxon>Ecdysozoa</taxon>
        <taxon>Arthropoda</taxon>
        <taxon>Hexapoda</taxon>
        <taxon>Insecta</taxon>
        <taxon>Pterygota</taxon>
        <taxon>Neoptera</taxon>
        <taxon>Polyneoptera</taxon>
        <taxon>Phasmatodea</taxon>
        <taxon>Timematodea</taxon>
        <taxon>Timematoidea</taxon>
        <taxon>Timematidae</taxon>
        <taxon>Timema</taxon>
    </lineage>
</organism>
<evidence type="ECO:0000256" key="6">
    <source>
        <dbReference type="ARBA" id="ARBA00023264"/>
    </source>
</evidence>
<evidence type="ECO:0000313" key="9">
    <source>
        <dbReference type="EMBL" id="CAD7608033.1"/>
    </source>
</evidence>
<reference evidence="9" key="1">
    <citation type="submission" date="2020-11" db="EMBL/GenBank/DDBJ databases">
        <authorList>
            <person name="Tran Van P."/>
        </authorList>
    </citation>
    <scope>NUCLEOTIDE SEQUENCE</scope>
</reference>
<accession>A0A7R9PR57</accession>
<comment type="similarity">
    <text evidence="7">Belongs to the CDP-alcohol phosphatidyltransferase class-II family.</text>
</comment>
<feature type="region of interest" description="Disordered" evidence="8">
    <location>
        <begin position="1"/>
        <end position="25"/>
    </location>
</feature>